<reference evidence="4" key="2">
    <citation type="submission" date="2023-02" db="EMBL/GenBank/DDBJ databases">
        <authorList>
            <person name="Huang Y."/>
            <person name="Zhang Y."/>
            <person name="Zhang T."/>
            <person name="Wang J."/>
        </authorList>
    </citation>
    <scope>NUCLEOTIDE SEQUENCE</scope>
    <source>
        <strain evidence="4">KJ-1</strain>
    </source>
</reference>
<keyword evidence="1" id="KW-0808">Transferase</keyword>
<evidence type="ECO:0000256" key="2">
    <source>
        <dbReference type="ARBA" id="ARBA00023315"/>
    </source>
</evidence>
<dbReference type="PANTHER" id="PTHR43877:SF2">
    <property type="entry name" value="AMINOALKYLPHOSPHONATE N-ACETYLTRANSFERASE-RELATED"/>
    <property type="match status" value="1"/>
</dbReference>
<dbReference type="KEGG" id="aviv:LF296_17890"/>
<dbReference type="Gene3D" id="3.40.630.30">
    <property type="match status" value="1"/>
</dbReference>
<dbReference type="PANTHER" id="PTHR43877">
    <property type="entry name" value="AMINOALKYLPHOSPHONATE N-ACETYLTRANSFERASE-RELATED-RELATED"/>
    <property type="match status" value="1"/>
</dbReference>
<gene>
    <name evidence="4" type="ORF">LF296_17890</name>
</gene>
<dbReference type="RefSeq" id="WP_272655091.1">
    <property type="nucleotide sequence ID" value="NZ_CP085083.1"/>
</dbReference>
<name>A0AAJ6P573_9GAMM</name>
<dbReference type="InterPro" id="IPR016181">
    <property type="entry name" value="Acyl_CoA_acyltransferase"/>
</dbReference>
<proteinExistence type="predicted"/>
<dbReference type="InterPro" id="IPR050832">
    <property type="entry name" value="Bact_Acetyltransf"/>
</dbReference>
<dbReference type="SUPFAM" id="SSF55729">
    <property type="entry name" value="Acyl-CoA N-acyltransferases (Nat)"/>
    <property type="match status" value="1"/>
</dbReference>
<dbReference type="InterPro" id="IPR000182">
    <property type="entry name" value="GNAT_dom"/>
</dbReference>
<evidence type="ECO:0000313" key="4">
    <source>
        <dbReference type="EMBL" id="WDZ51130.1"/>
    </source>
</evidence>
<protein>
    <submittedName>
        <fullName evidence="4">GNAT family N-acetyltransferase</fullName>
    </submittedName>
</protein>
<accession>A0AAJ6P573</accession>
<dbReference type="Proteomes" id="UP001199528">
    <property type="component" value="Chromosome"/>
</dbReference>
<organism evidence="4 5">
    <name type="scientific">Acinetobacter vivianii</name>
    <dbReference type="NCBI Taxonomy" id="1776742"/>
    <lineage>
        <taxon>Bacteria</taxon>
        <taxon>Pseudomonadati</taxon>
        <taxon>Pseudomonadota</taxon>
        <taxon>Gammaproteobacteria</taxon>
        <taxon>Moraxellales</taxon>
        <taxon>Moraxellaceae</taxon>
        <taxon>Acinetobacter</taxon>
    </lineage>
</organism>
<dbReference type="CDD" id="cd04301">
    <property type="entry name" value="NAT_SF"/>
    <property type="match status" value="1"/>
</dbReference>
<dbReference type="GO" id="GO:0016747">
    <property type="term" value="F:acyltransferase activity, transferring groups other than amino-acyl groups"/>
    <property type="evidence" value="ECO:0007669"/>
    <property type="project" value="InterPro"/>
</dbReference>
<dbReference type="PROSITE" id="PS51186">
    <property type="entry name" value="GNAT"/>
    <property type="match status" value="1"/>
</dbReference>
<dbReference type="Pfam" id="PF00583">
    <property type="entry name" value="Acetyltransf_1"/>
    <property type="match status" value="1"/>
</dbReference>
<dbReference type="EMBL" id="CP085083">
    <property type="protein sequence ID" value="WDZ51130.1"/>
    <property type="molecule type" value="Genomic_DNA"/>
</dbReference>
<dbReference type="AlphaFoldDB" id="A0AAJ6P573"/>
<evidence type="ECO:0000259" key="3">
    <source>
        <dbReference type="PROSITE" id="PS51186"/>
    </source>
</evidence>
<evidence type="ECO:0000256" key="1">
    <source>
        <dbReference type="ARBA" id="ARBA00022679"/>
    </source>
</evidence>
<evidence type="ECO:0000313" key="5">
    <source>
        <dbReference type="Proteomes" id="UP001199528"/>
    </source>
</evidence>
<keyword evidence="2" id="KW-0012">Acyltransferase</keyword>
<feature type="domain" description="N-acetyltransferase" evidence="3">
    <location>
        <begin position="7"/>
        <end position="145"/>
    </location>
</feature>
<reference evidence="4" key="1">
    <citation type="journal article" date="2022" name="Front Environ Sci">
        <title>Complete genome sequence analysis of a novel alkane-degrading bacterial strain, Acinetobacter vivianii KJ-1, and its diesel degradation ability.</title>
        <authorList>
            <person name="Zhang Y."/>
            <person name="Song F."/>
            <person name="Wang J."/>
            <person name="Zhao Q."/>
            <person name="Zheng L."/>
            <person name="Wang Z."/>
            <person name="Zhang X."/>
            <person name="Gao Y."/>
            <person name="Chen G."/>
            <person name="Huang Y."/>
        </authorList>
    </citation>
    <scope>NUCLEOTIDE SEQUENCE</scope>
    <source>
        <strain evidence="4">KJ-1</strain>
    </source>
</reference>
<sequence length="160" mass="18454">MYSIQQVLWQTLLPMQQAQLKTLLLEADPDWAQVSSYLFQSNLFLMLDEQAQIIAQLCLLETDDQAEIKNLTVAENHQGQGLAKRLIQHAIESAKQMHIHILWVKTGNSSLDQLALYQKCGFRMSHIERDVFRDYPAPIYENGIRCLDQVVLRLGCIEKQ</sequence>